<proteinExistence type="predicted"/>
<feature type="chain" id="PRO_5015432702" description="Calcium-binding protein" evidence="4">
    <location>
        <begin position="25"/>
        <end position="462"/>
    </location>
</feature>
<dbReference type="PANTHER" id="PTHR38340">
    <property type="entry name" value="S-LAYER PROTEIN"/>
    <property type="match status" value="1"/>
</dbReference>
<evidence type="ECO:0008006" key="7">
    <source>
        <dbReference type="Google" id="ProtNLM"/>
    </source>
</evidence>
<evidence type="ECO:0000256" key="4">
    <source>
        <dbReference type="SAM" id="SignalP"/>
    </source>
</evidence>
<organism evidence="5 6">
    <name type="scientific">Paraconexibacter algicola</name>
    <dbReference type="NCBI Taxonomy" id="2133960"/>
    <lineage>
        <taxon>Bacteria</taxon>
        <taxon>Bacillati</taxon>
        <taxon>Actinomycetota</taxon>
        <taxon>Thermoleophilia</taxon>
        <taxon>Solirubrobacterales</taxon>
        <taxon>Paraconexibacteraceae</taxon>
        <taxon>Paraconexibacter</taxon>
    </lineage>
</organism>
<comment type="subcellular location">
    <subcellularLocation>
        <location evidence="1">Secreted</location>
    </subcellularLocation>
</comment>
<feature type="compositionally biased region" description="Pro residues" evidence="3">
    <location>
        <begin position="341"/>
        <end position="354"/>
    </location>
</feature>
<dbReference type="Pfam" id="PF00353">
    <property type="entry name" value="HemolysinCabind"/>
    <property type="match status" value="3"/>
</dbReference>
<evidence type="ECO:0000256" key="2">
    <source>
        <dbReference type="ARBA" id="ARBA00022525"/>
    </source>
</evidence>
<dbReference type="InterPro" id="IPR018511">
    <property type="entry name" value="Hemolysin-typ_Ca-bd_CS"/>
</dbReference>
<protein>
    <recommendedName>
        <fullName evidence="7">Calcium-binding protein</fullName>
    </recommendedName>
</protein>
<comment type="caution">
    <text evidence="5">The sequence shown here is derived from an EMBL/GenBank/DDBJ whole genome shotgun (WGS) entry which is preliminary data.</text>
</comment>
<evidence type="ECO:0000256" key="1">
    <source>
        <dbReference type="ARBA" id="ARBA00004613"/>
    </source>
</evidence>
<reference evidence="5 6" key="1">
    <citation type="submission" date="2018-03" db="EMBL/GenBank/DDBJ databases">
        <title>Aquarubrobacter algicola gen. nov., sp. nov., a novel actinobacterium isolated from shallow eutrophic lake during the end of cyanobacterial harmful algal blooms.</title>
        <authorList>
            <person name="Chun S.J."/>
        </authorList>
    </citation>
    <scope>NUCLEOTIDE SEQUENCE [LARGE SCALE GENOMIC DNA]</scope>
    <source>
        <strain evidence="5 6">Seoho-28</strain>
    </source>
</reference>
<dbReference type="AlphaFoldDB" id="A0A2T4UCQ5"/>
<dbReference type="PROSITE" id="PS00330">
    <property type="entry name" value="HEMOLYSIN_CALCIUM"/>
    <property type="match status" value="2"/>
</dbReference>
<dbReference type="Proteomes" id="UP000240739">
    <property type="component" value="Unassembled WGS sequence"/>
</dbReference>
<dbReference type="InterPro" id="IPR011049">
    <property type="entry name" value="Serralysin-like_metalloprot_C"/>
</dbReference>
<gene>
    <name evidence="5" type="ORF">C7Y72_20715</name>
</gene>
<dbReference type="PRINTS" id="PR00313">
    <property type="entry name" value="CABNDNGRPT"/>
</dbReference>
<evidence type="ECO:0000313" key="6">
    <source>
        <dbReference type="Proteomes" id="UP000240739"/>
    </source>
</evidence>
<evidence type="ECO:0000256" key="3">
    <source>
        <dbReference type="SAM" id="MobiDB-lite"/>
    </source>
</evidence>
<dbReference type="InterPro" id="IPR001343">
    <property type="entry name" value="Hemolysn_Ca-bd"/>
</dbReference>
<sequence>MRSILAVSLAVCAALLTAVAPASAGTLSRSGNVYTFTAAPGETNQMSAYTTFSRGQWDVVINDTNPITPAAGSGCAADASPSGRSMRCQFGTNPNVHPGFAIDLGDMDDAATLTSPGDPGAIAGGPGNDTLASYGGADVLDGGPGDDTFYPENGVGSTVVPPTRGADTLIPGDGRDELVYTATGQPLTLTFDGKPGDTPDGDNVFPGFERVTGTEFDDTIVGTEADDYVEGAAGNDVLVGAGGADNLIGGAGNDTLDGGAGRNSLIGEGQDDRIIGGPDSDFVFGDGPNTPAGQEGNDRLELRDGVGETADCGPGTDVLVADQNDRDQGTTCETIDRATVPTPPPAATPLPGPGTTPTATGGIVLRSTTLRRPSSRRIRVALRCTAVTTCVGRLTVRTRGTRPRTIATRTYRLAAGRASTVTLKVGPGGRSRLGSGRARRVAVKLTPRGGRSILRRAVVRRS</sequence>
<name>A0A2T4UCQ5_9ACTN</name>
<feature type="signal peptide" evidence="4">
    <location>
        <begin position="1"/>
        <end position="24"/>
    </location>
</feature>
<keyword evidence="6" id="KW-1185">Reference proteome</keyword>
<evidence type="ECO:0000313" key="5">
    <source>
        <dbReference type="EMBL" id="PTL54996.1"/>
    </source>
</evidence>
<dbReference type="OrthoDB" id="3281695at2"/>
<dbReference type="EMBL" id="PYYB01000004">
    <property type="protein sequence ID" value="PTL54996.1"/>
    <property type="molecule type" value="Genomic_DNA"/>
</dbReference>
<keyword evidence="4" id="KW-0732">Signal</keyword>
<feature type="region of interest" description="Disordered" evidence="3">
    <location>
        <begin position="335"/>
        <end position="361"/>
    </location>
</feature>
<dbReference type="SUPFAM" id="SSF51120">
    <property type="entry name" value="beta-Roll"/>
    <property type="match status" value="2"/>
</dbReference>
<dbReference type="GO" id="GO:0005576">
    <property type="term" value="C:extracellular region"/>
    <property type="evidence" value="ECO:0007669"/>
    <property type="project" value="UniProtKB-SubCell"/>
</dbReference>
<dbReference type="GO" id="GO:0005509">
    <property type="term" value="F:calcium ion binding"/>
    <property type="evidence" value="ECO:0007669"/>
    <property type="project" value="InterPro"/>
</dbReference>
<dbReference type="Gene3D" id="2.150.10.10">
    <property type="entry name" value="Serralysin-like metalloprotease, C-terminal"/>
    <property type="match status" value="2"/>
</dbReference>
<dbReference type="RefSeq" id="WP_107571097.1">
    <property type="nucleotide sequence ID" value="NZ_PYYB01000004.1"/>
</dbReference>
<keyword evidence="2" id="KW-0964">Secreted</keyword>
<dbReference type="PANTHER" id="PTHR38340:SF1">
    <property type="entry name" value="S-LAYER PROTEIN"/>
    <property type="match status" value="1"/>
</dbReference>
<accession>A0A2T4UCQ5</accession>
<dbReference type="InterPro" id="IPR050557">
    <property type="entry name" value="RTX_toxin/Mannuronan_C5-epim"/>
</dbReference>